<gene>
    <name evidence="1" type="ORF">METZ01_LOCUS113664</name>
</gene>
<sequence>MQTVIRNSEPQIEGVDLSALDQLIEHVPEDMTATVQAG</sequence>
<organism evidence="1">
    <name type="scientific">marine metagenome</name>
    <dbReference type="NCBI Taxonomy" id="408172"/>
    <lineage>
        <taxon>unclassified sequences</taxon>
        <taxon>metagenomes</taxon>
        <taxon>ecological metagenomes</taxon>
    </lineage>
</organism>
<proteinExistence type="predicted"/>
<reference evidence="1" key="1">
    <citation type="submission" date="2018-05" db="EMBL/GenBank/DDBJ databases">
        <authorList>
            <person name="Lanie J.A."/>
            <person name="Ng W.-L."/>
            <person name="Kazmierczak K.M."/>
            <person name="Andrzejewski T.M."/>
            <person name="Davidsen T.M."/>
            <person name="Wayne K.J."/>
            <person name="Tettelin H."/>
            <person name="Glass J.I."/>
            <person name="Rusch D."/>
            <person name="Podicherti R."/>
            <person name="Tsui H.-C.T."/>
            <person name="Winkler M.E."/>
        </authorList>
    </citation>
    <scope>NUCLEOTIDE SEQUENCE</scope>
</reference>
<dbReference type="EMBL" id="UINC01014211">
    <property type="protein sequence ID" value="SVA60810.1"/>
    <property type="molecule type" value="Genomic_DNA"/>
</dbReference>
<feature type="non-terminal residue" evidence="1">
    <location>
        <position position="38"/>
    </location>
</feature>
<evidence type="ECO:0000313" key="1">
    <source>
        <dbReference type="EMBL" id="SVA60810.1"/>
    </source>
</evidence>
<dbReference type="AlphaFoldDB" id="A0A381X855"/>
<protein>
    <submittedName>
        <fullName evidence="1">Uncharacterized protein</fullName>
    </submittedName>
</protein>
<accession>A0A381X855</accession>
<name>A0A381X855_9ZZZZ</name>